<feature type="region of interest" description="Disordered" evidence="8">
    <location>
        <begin position="1373"/>
        <end position="1401"/>
    </location>
</feature>
<dbReference type="CDD" id="cd04018">
    <property type="entry name" value="C2C_Ferlin"/>
    <property type="match status" value="1"/>
</dbReference>
<dbReference type="Gene3D" id="2.60.40.150">
    <property type="entry name" value="C2 domain"/>
    <property type="match status" value="6"/>
</dbReference>
<dbReference type="GO" id="GO:0046872">
    <property type="term" value="F:metal ion binding"/>
    <property type="evidence" value="ECO:0007669"/>
    <property type="project" value="UniProtKB-KW"/>
</dbReference>
<comment type="subcellular location">
    <subcellularLocation>
        <location evidence="1">Membrane</location>
        <topology evidence="1">Single-pass membrane protein</topology>
    </subcellularLocation>
</comment>
<dbReference type="CDD" id="cd08373">
    <property type="entry name" value="C2A_Ferlin"/>
    <property type="match status" value="1"/>
</dbReference>
<dbReference type="InterPro" id="IPR037722">
    <property type="entry name" value="C2C_Ferlin"/>
</dbReference>
<dbReference type="PANTHER" id="PTHR12546">
    <property type="entry name" value="FER-1-LIKE"/>
    <property type="match status" value="1"/>
</dbReference>
<dbReference type="Pfam" id="PF16165">
    <property type="entry name" value="Ferlin_C"/>
    <property type="match status" value="1"/>
</dbReference>
<dbReference type="Pfam" id="PF08150">
    <property type="entry name" value="FerB"/>
    <property type="match status" value="1"/>
</dbReference>
<dbReference type="FunFam" id="2.60.40.150:FF:000138">
    <property type="entry name" value="Fer-1-like family member 6"/>
    <property type="match status" value="1"/>
</dbReference>
<reference evidence="11" key="1">
    <citation type="journal article" date="2023" name="G3 (Bethesda)">
        <title>A reference genome for the long-term kleptoplast-retaining sea slug Elysia crispata morphotype clarki.</title>
        <authorList>
            <person name="Eastman K.E."/>
            <person name="Pendleton A.L."/>
            <person name="Shaikh M.A."/>
            <person name="Suttiyut T."/>
            <person name="Ogas R."/>
            <person name="Tomko P."/>
            <person name="Gavelis G."/>
            <person name="Widhalm J.R."/>
            <person name="Wisecaver J.H."/>
        </authorList>
    </citation>
    <scope>NUCLEOTIDE SEQUENCE</scope>
    <source>
        <strain evidence="11">ECLA1</strain>
    </source>
</reference>
<sequence length="2125" mass="239804">MPCLSTGLSHYTKTVENLEDSVVFDEMFEWPVARPIEAEEMIDIQIFNFNKYLSNRLVGTFRMILQELIEVGNVKISDCLLDTNNVVMRTTITFELTYNAPDGSVGLWQKGGFEKLRSNELRRGLSEEERMNELNKHDQFASMAELDSRERDMDAQSQSGPSTPSKSIKGSMLSLVSKSSAGKSPKSSTSKTTLSSILSRVNDDSFLFLPPTAPLVQQRSVLSYLALTMIVFSSSHPQLHHSTSKTTLSSVMRMAMMRGKPNEDERVTLTSQDDLDPDSSDLDAKAAEVASMLARTHQKVDGDDQVSHPVTVPKGTPGKSRGKSTLMSEDSMMKAQDFQVCITIIEARQLAGLNMDPVVCVQVGDQKKYTSVKESTNCPYYSEYFVFDFHMPPLMLFDKIISLSVLHSRNFLRSGTVVGSFKLDVATVYRSLDHQFYHKWAMLMDPDDISGGVKGYLKCDIAVIGKGDSVKVPPKSDKEEDDIEANLLLPEGVPADRQKARYIIKIYKAEGLPKMNTGIMANVKKAFTGENRDLADPYVEVHLAGHKGKSSVKKGCYEPVWNEQVVFTEMFPPLCRRIKVQLRDSDSVNDDVIGTHFIDLSNISNEGEKGFLPTYGPAWVNLYGSTRDYHVLTKHGHLNDGLGEGVSFRGRLLLALRTEIIEGEDLGATMVEVEPSPPISENAAGRPEEYYLFGTFLEATMIDRKVGDKPIHFETSIGNAGNVMDGYNAPCRQSKDESSGESDKSDHEEDALTAKLDTPQWNSTTPAAKPVSRDRCYFHLPFYEDKPCVYVREAFEDHRRRMYNSNIIDKICEKLDDGMCEVQLMIEEEQPFPEQRLRAVFEELGQGCSKFVSLVKGTGGGSAAGKTKLDKERHKLLVREMDQMSTLARTMKATVSKNNMKEKLKAGTQYLAKLKLLSVEPQHALPDVFIWMVSNNKRIAYQRIPARHVIYSIVDEERGKDCGKPITLLLRLPGKKAMGSAGWTIQTKLNLYLWLGLSKHKKDYLKGLPRGYEETKALRQSSKPSGVPPPFLHYNERQTFQLRAHMYQARQLIGSDASGLSDPFARIAFADQSMATQVIEQTLSPTWDEMLILQEVDIYGLMEEIQDDPPTIVVEVFDQDKVGKSEFIGRALCKPVVKLSSEGYNPPKFPPRLQWWDIFRGPDRAGELLATFELLQLAPFNDSSGVDLPPLELPATDKDRGPIMPVPKGIRPILSKHRIEVLFWGVRDLKRVQLQSVDHPRIDIECAGHVLSSSIILNCKKNPNFGVPVKYFDVELPENELYCPPIAIRCVDCRSFGRFTLVGTHVISNLHKFMYVPTTRHAKNALQKLFPLKGVDEVKVIQSGSPVSTRSEDVAITVDENLPLINRDQVITIETGPTAKEQKTNENKKKKKGVPEDDEPDMDALDWWSKYFASVETMIRADGESEEEHGHSDDVFNVKLLEAESKVTDTSSPAPDETQGNRSLAPNGGYGTLANNDGGEVEIKQAKKLEKEAKRNAERDKREAEKKQPKATQAKQLSPKAQRKKEKLLSNTSQLKVYPNELESQPQFDGFRDWLHTFELYRGKNTGNDEPDENRIVGKFKGSMKIYKIPLPPDIEDTTLTGGDPAFGLFQGLPSNEPVKVLVRVYVVKANDLHPADINGKADPYLVIRLGNKSQNDKDNYISKQLNPVFGKCFEFEATFPMESLLTVQVFDWDLIGVDDLIGETKLDLENRYYSRHRATCGLGQKYELHGYNAWRDPQKPTQVLAKLCKDSKVDGPHYQPGKVRVANRIFTAPMEIEDENGVKKATDEHLALAALNNWHEVPKVGCHLVPEHVETRPLFHPEKPGIEQGKIEMFVDMFPMDMPSPGPPVDISPRKPKSYELRCIIWNTDDVVLEDDAFFTGEKMSDIYVKGWVKGSDDMQATDIHYRSLTGEGNFNWRFVFPFDYLVAEEKIVMSRKETLFSWDETESKVPARLNLQVWDADHFSADDFLGSLTLDLNRFPRGAKSSKLCTLDMLKSDGSVPQMSLFKHKRVKGWWPFHVKNEGNEELELTGKVEAELHLLSCEEAEKHPAGLGRSEPEPLEKPNRPDSSFMWFMNPFKSLRYILWHNYKWIIIKLLLLTLLIILIGLFFYSMPGYTVKKMWNV</sequence>
<feature type="region of interest" description="Disordered" evidence="8">
    <location>
        <begin position="724"/>
        <end position="766"/>
    </location>
</feature>
<dbReference type="CDD" id="cd08374">
    <property type="entry name" value="C2F_Ferlin"/>
    <property type="match status" value="1"/>
</dbReference>
<evidence type="ECO:0000256" key="9">
    <source>
        <dbReference type="SAM" id="Phobius"/>
    </source>
</evidence>
<accession>A0AAE0ZJK6</accession>
<gene>
    <name evidence="11" type="ORF">RRG08_029972</name>
</gene>
<evidence type="ECO:0000256" key="4">
    <source>
        <dbReference type="ARBA" id="ARBA00022737"/>
    </source>
</evidence>
<dbReference type="InterPro" id="IPR035892">
    <property type="entry name" value="C2_domain_sf"/>
</dbReference>
<feature type="region of interest" description="Disordered" evidence="8">
    <location>
        <begin position="147"/>
        <end position="170"/>
    </location>
</feature>
<dbReference type="SMART" id="SM01202">
    <property type="entry name" value="FerI"/>
    <property type="match status" value="1"/>
</dbReference>
<evidence type="ECO:0000256" key="8">
    <source>
        <dbReference type="SAM" id="MobiDB-lite"/>
    </source>
</evidence>
<dbReference type="EMBL" id="JAWDGP010003856">
    <property type="protein sequence ID" value="KAK3770317.1"/>
    <property type="molecule type" value="Genomic_DNA"/>
</dbReference>
<dbReference type="CDD" id="cd04017">
    <property type="entry name" value="C2D_Ferlin"/>
    <property type="match status" value="1"/>
</dbReference>
<feature type="compositionally biased region" description="Basic and acidic residues" evidence="8">
    <location>
        <begin position="733"/>
        <end position="752"/>
    </location>
</feature>
<dbReference type="Proteomes" id="UP001283361">
    <property type="component" value="Unassembled WGS sequence"/>
</dbReference>
<dbReference type="InterPro" id="IPR037720">
    <property type="entry name" value="C2B_Ferlin"/>
</dbReference>
<dbReference type="SMART" id="SM01201">
    <property type="entry name" value="FerB"/>
    <property type="match status" value="1"/>
</dbReference>
<feature type="domain" description="C2" evidence="10">
    <location>
        <begin position="1199"/>
        <end position="1323"/>
    </location>
</feature>
<name>A0AAE0ZJK6_9GAST</name>
<keyword evidence="4" id="KW-0677">Repeat</keyword>
<evidence type="ECO:0000256" key="7">
    <source>
        <dbReference type="ARBA" id="ARBA00023136"/>
    </source>
</evidence>
<evidence type="ECO:0000256" key="3">
    <source>
        <dbReference type="ARBA" id="ARBA00022723"/>
    </source>
</evidence>
<dbReference type="InterPro" id="IPR000008">
    <property type="entry name" value="C2_dom"/>
</dbReference>
<dbReference type="SUPFAM" id="SSF49562">
    <property type="entry name" value="C2 domain (Calcium/lipid-binding domain, CaLB)"/>
    <property type="match status" value="7"/>
</dbReference>
<dbReference type="InterPro" id="IPR012561">
    <property type="entry name" value="Ferlin_B-domain"/>
</dbReference>
<feature type="compositionally biased region" description="Basic and acidic residues" evidence="8">
    <location>
        <begin position="1481"/>
        <end position="1508"/>
    </location>
</feature>
<protein>
    <recommendedName>
        <fullName evidence="10">C2 domain-containing protein</fullName>
    </recommendedName>
</protein>
<dbReference type="FunFam" id="2.60.40.150:FF:000026">
    <property type="entry name" value="dysferlin isoform X2"/>
    <property type="match status" value="1"/>
</dbReference>
<evidence type="ECO:0000256" key="2">
    <source>
        <dbReference type="ARBA" id="ARBA00022692"/>
    </source>
</evidence>
<comment type="caution">
    <text evidence="11">The sequence shown here is derived from an EMBL/GenBank/DDBJ whole genome shotgun (WGS) entry which is preliminary data.</text>
</comment>
<evidence type="ECO:0000256" key="5">
    <source>
        <dbReference type="ARBA" id="ARBA00022837"/>
    </source>
</evidence>
<feature type="domain" description="C2" evidence="10">
    <location>
        <begin position="1"/>
        <end position="80"/>
    </location>
</feature>
<dbReference type="SMART" id="SM00239">
    <property type="entry name" value="C2"/>
    <property type="match status" value="5"/>
</dbReference>
<feature type="domain" description="C2" evidence="10">
    <location>
        <begin position="1844"/>
        <end position="1992"/>
    </location>
</feature>
<feature type="region of interest" description="Disordered" evidence="8">
    <location>
        <begin position="297"/>
        <end position="325"/>
    </location>
</feature>
<dbReference type="CDD" id="cd04011">
    <property type="entry name" value="C2B_Ferlin"/>
    <property type="match status" value="1"/>
</dbReference>
<evidence type="ECO:0000256" key="6">
    <source>
        <dbReference type="ARBA" id="ARBA00022989"/>
    </source>
</evidence>
<dbReference type="PANTHER" id="PTHR12546:SF60">
    <property type="entry name" value="MISFIRE, ISOFORM F"/>
    <property type="match status" value="1"/>
</dbReference>
<dbReference type="FunFam" id="2.60.40.150:FF:000034">
    <property type="entry name" value="otoferlin isoform X2"/>
    <property type="match status" value="1"/>
</dbReference>
<keyword evidence="12" id="KW-1185">Reference proteome</keyword>
<dbReference type="InterPro" id="IPR037723">
    <property type="entry name" value="C2D_Ferlin"/>
</dbReference>
<proteinExistence type="predicted"/>
<dbReference type="FunFam" id="2.60.40.150:FF:000054">
    <property type="entry name" value="otoferlin isoform X2"/>
    <property type="match status" value="1"/>
</dbReference>
<dbReference type="Pfam" id="PF08151">
    <property type="entry name" value="FerI"/>
    <property type="match status" value="1"/>
</dbReference>
<keyword evidence="5" id="KW-0106">Calcium</keyword>
<dbReference type="InterPro" id="IPR012968">
    <property type="entry name" value="FerIin_dom"/>
</dbReference>
<feature type="domain" description="C2" evidence="10">
    <location>
        <begin position="320"/>
        <end position="441"/>
    </location>
</feature>
<feature type="region of interest" description="Disordered" evidence="8">
    <location>
        <begin position="1446"/>
        <end position="1532"/>
    </location>
</feature>
<evidence type="ECO:0000259" key="10">
    <source>
        <dbReference type="PROSITE" id="PS50004"/>
    </source>
</evidence>
<dbReference type="GO" id="GO:0007009">
    <property type="term" value="P:plasma membrane organization"/>
    <property type="evidence" value="ECO:0007669"/>
    <property type="project" value="TreeGrafter"/>
</dbReference>
<feature type="compositionally biased region" description="Polar residues" evidence="8">
    <location>
        <begin position="155"/>
        <end position="168"/>
    </location>
</feature>
<dbReference type="Pfam" id="PF00168">
    <property type="entry name" value="C2"/>
    <property type="match status" value="6"/>
</dbReference>
<dbReference type="PROSITE" id="PS50004">
    <property type="entry name" value="C2"/>
    <property type="match status" value="7"/>
</dbReference>
<evidence type="ECO:0000313" key="11">
    <source>
        <dbReference type="EMBL" id="KAK3770317.1"/>
    </source>
</evidence>
<feature type="transmembrane region" description="Helical" evidence="9">
    <location>
        <begin position="2092"/>
        <end position="2112"/>
    </location>
</feature>
<dbReference type="InterPro" id="IPR037726">
    <property type="entry name" value="C2A_Ferlin"/>
</dbReference>
<feature type="compositionally biased region" description="Polar residues" evidence="8">
    <location>
        <begin position="1448"/>
        <end position="1464"/>
    </location>
</feature>
<organism evidence="11 12">
    <name type="scientific">Elysia crispata</name>
    <name type="common">lettuce slug</name>
    <dbReference type="NCBI Taxonomy" id="231223"/>
    <lineage>
        <taxon>Eukaryota</taxon>
        <taxon>Metazoa</taxon>
        <taxon>Spiralia</taxon>
        <taxon>Lophotrochozoa</taxon>
        <taxon>Mollusca</taxon>
        <taxon>Gastropoda</taxon>
        <taxon>Heterobranchia</taxon>
        <taxon>Euthyneura</taxon>
        <taxon>Panpulmonata</taxon>
        <taxon>Sacoglossa</taxon>
        <taxon>Placobranchoidea</taxon>
        <taxon>Plakobranchidae</taxon>
        <taxon>Elysia</taxon>
    </lineage>
</organism>
<dbReference type="Pfam" id="PF22901">
    <property type="entry name" value="dsrm_Ferlin"/>
    <property type="match status" value="1"/>
</dbReference>
<dbReference type="InterPro" id="IPR032362">
    <property type="entry name" value="Ferlin_C"/>
</dbReference>
<keyword evidence="7 9" id="KW-0472">Membrane</keyword>
<feature type="domain" description="C2" evidence="10">
    <location>
        <begin position="1024"/>
        <end position="1149"/>
    </location>
</feature>
<evidence type="ECO:0000256" key="1">
    <source>
        <dbReference type="ARBA" id="ARBA00004167"/>
    </source>
</evidence>
<feature type="domain" description="C2" evidence="10">
    <location>
        <begin position="479"/>
        <end position="614"/>
    </location>
</feature>
<keyword evidence="3" id="KW-0479">Metal-binding</keyword>
<keyword evidence="6 9" id="KW-1133">Transmembrane helix</keyword>
<evidence type="ECO:0000313" key="12">
    <source>
        <dbReference type="Proteomes" id="UP001283361"/>
    </source>
</evidence>
<dbReference type="InterPro" id="IPR055072">
    <property type="entry name" value="Ferlin_DSRM"/>
</dbReference>
<dbReference type="GO" id="GO:0016020">
    <property type="term" value="C:membrane"/>
    <property type="evidence" value="ECO:0007669"/>
    <property type="project" value="UniProtKB-SubCell"/>
</dbReference>
<dbReference type="InterPro" id="IPR037721">
    <property type="entry name" value="Ferlin"/>
</dbReference>
<feature type="domain" description="C2" evidence="10">
    <location>
        <begin position="1601"/>
        <end position="1722"/>
    </location>
</feature>
<dbReference type="InterPro" id="IPR037725">
    <property type="entry name" value="C2F_Ferlin"/>
</dbReference>
<dbReference type="CDD" id="cd04037">
    <property type="entry name" value="C2E_Ferlin"/>
    <property type="match status" value="1"/>
</dbReference>
<dbReference type="InterPro" id="IPR037724">
    <property type="entry name" value="C2E_Ferlin"/>
</dbReference>
<keyword evidence="2 9" id="KW-0812">Transmembrane</keyword>